<dbReference type="InterPro" id="IPR003500">
    <property type="entry name" value="RpiB_LacA_LacB"/>
</dbReference>
<keyword evidence="2 3" id="KW-0413">Isomerase</keyword>
<dbReference type="Proteomes" id="UP001271769">
    <property type="component" value="Unassembled WGS sequence"/>
</dbReference>
<dbReference type="InterPro" id="IPR004785">
    <property type="entry name" value="RpiB"/>
</dbReference>
<dbReference type="EMBL" id="JAXCLX010000002">
    <property type="protein sequence ID" value="MDY0873077.1"/>
    <property type="molecule type" value="Genomic_DNA"/>
</dbReference>
<gene>
    <name evidence="3" type="primary">rpiB</name>
    <name evidence="3" type="ORF">SMD31_14130</name>
</gene>
<dbReference type="Pfam" id="PF02502">
    <property type="entry name" value="LacAB_rpiB"/>
    <property type="match status" value="1"/>
</dbReference>
<dbReference type="Gene3D" id="3.40.1400.10">
    <property type="entry name" value="Sugar-phosphate isomerase, RpiB/LacA/LacB"/>
    <property type="match status" value="1"/>
</dbReference>
<protein>
    <submittedName>
        <fullName evidence="3">Ribose 5-phosphate isomerase B</fullName>
        <ecNumber evidence="3">5.3.1.6</ecNumber>
    </submittedName>
</protein>
<reference evidence="3 4" key="1">
    <citation type="journal article" date="2013" name="Antonie Van Leeuwenhoek">
        <title>Dongia rigui sp. nov., isolated from freshwater of a large wetland in Korea.</title>
        <authorList>
            <person name="Baik K.S."/>
            <person name="Hwang Y.M."/>
            <person name="Choi J.S."/>
            <person name="Kwon J."/>
            <person name="Seong C.N."/>
        </authorList>
    </citation>
    <scope>NUCLEOTIDE SEQUENCE [LARGE SCALE GENOMIC DNA]</scope>
    <source>
        <strain evidence="3 4">04SU4-P</strain>
    </source>
</reference>
<evidence type="ECO:0000313" key="4">
    <source>
        <dbReference type="Proteomes" id="UP001271769"/>
    </source>
</evidence>
<organism evidence="3 4">
    <name type="scientific">Dongia rigui</name>
    <dbReference type="NCBI Taxonomy" id="940149"/>
    <lineage>
        <taxon>Bacteria</taxon>
        <taxon>Pseudomonadati</taxon>
        <taxon>Pseudomonadota</taxon>
        <taxon>Alphaproteobacteria</taxon>
        <taxon>Rhodospirillales</taxon>
        <taxon>Dongiaceae</taxon>
        <taxon>Dongia</taxon>
    </lineage>
</organism>
<dbReference type="SUPFAM" id="SSF89623">
    <property type="entry name" value="Ribose/Galactose isomerase RpiB/AlsB"/>
    <property type="match status" value="1"/>
</dbReference>
<dbReference type="PANTHER" id="PTHR30345">
    <property type="entry name" value="RIBOSE-5-PHOSPHATE ISOMERASE B"/>
    <property type="match status" value="1"/>
</dbReference>
<accession>A0ABU5E0G0</accession>
<evidence type="ECO:0000313" key="3">
    <source>
        <dbReference type="EMBL" id="MDY0873077.1"/>
    </source>
</evidence>
<evidence type="ECO:0000256" key="2">
    <source>
        <dbReference type="ARBA" id="ARBA00023235"/>
    </source>
</evidence>
<dbReference type="EC" id="5.3.1.6" evidence="3"/>
<dbReference type="NCBIfam" id="TIGR00689">
    <property type="entry name" value="rpiB_lacA_lacB"/>
    <property type="match status" value="1"/>
</dbReference>
<evidence type="ECO:0000256" key="1">
    <source>
        <dbReference type="ARBA" id="ARBA00008754"/>
    </source>
</evidence>
<dbReference type="PIRSF" id="PIRSF005384">
    <property type="entry name" value="RpiB_LacA_B"/>
    <property type="match status" value="1"/>
</dbReference>
<sequence length="143" mass="15439">MAEKIAIASDHAGYDLKVQLKPELERLGFEVVDLGTDGPASVDYPDFALKMAETLRAGTVARGVLVCGSGIGISMAANRHKHVRAALCHDHLTAKLSRQHNNANVLCLGGRTTGPDVAKDCLRVFLETEFEGGRHQNRVAKFC</sequence>
<proteinExistence type="inferred from homology"/>
<dbReference type="NCBIfam" id="TIGR01120">
    <property type="entry name" value="rpiB"/>
    <property type="match status" value="1"/>
</dbReference>
<comment type="similarity">
    <text evidence="1">Belongs to the LacAB/RpiB family.</text>
</comment>
<comment type="caution">
    <text evidence="3">The sequence shown here is derived from an EMBL/GenBank/DDBJ whole genome shotgun (WGS) entry which is preliminary data.</text>
</comment>
<dbReference type="InterPro" id="IPR036569">
    <property type="entry name" value="RpiB_LacA_LacB_sf"/>
</dbReference>
<dbReference type="GO" id="GO:0004751">
    <property type="term" value="F:ribose-5-phosphate isomerase activity"/>
    <property type="evidence" value="ECO:0007669"/>
    <property type="project" value="UniProtKB-EC"/>
</dbReference>
<name>A0ABU5E0G0_9PROT</name>
<dbReference type="PANTHER" id="PTHR30345:SF0">
    <property type="entry name" value="DNA DAMAGE-REPAIR_TOLERATION PROTEIN DRT102"/>
    <property type="match status" value="1"/>
</dbReference>
<dbReference type="RefSeq" id="WP_320501544.1">
    <property type="nucleotide sequence ID" value="NZ_JAXCLX010000002.1"/>
</dbReference>
<dbReference type="NCBIfam" id="NF004051">
    <property type="entry name" value="PRK05571.1"/>
    <property type="match status" value="1"/>
</dbReference>
<keyword evidence="4" id="KW-1185">Reference proteome</keyword>